<dbReference type="AlphaFoldDB" id="A0A4Y7SNJ2"/>
<feature type="non-terminal residue" evidence="1">
    <location>
        <position position="1"/>
    </location>
</feature>
<proteinExistence type="predicted"/>
<keyword evidence="2" id="KW-1185">Reference proteome</keyword>
<gene>
    <name evidence="1" type="ORF">FA13DRAFT_1740018</name>
</gene>
<name>A0A4Y7SNJ2_COPMI</name>
<reference evidence="1 2" key="1">
    <citation type="journal article" date="2019" name="Nat. Ecol. Evol.">
        <title>Megaphylogeny resolves global patterns of mushroom evolution.</title>
        <authorList>
            <person name="Varga T."/>
            <person name="Krizsan K."/>
            <person name="Foldi C."/>
            <person name="Dima B."/>
            <person name="Sanchez-Garcia M."/>
            <person name="Sanchez-Ramirez S."/>
            <person name="Szollosi G.J."/>
            <person name="Szarkandi J.G."/>
            <person name="Papp V."/>
            <person name="Albert L."/>
            <person name="Andreopoulos W."/>
            <person name="Angelini C."/>
            <person name="Antonin V."/>
            <person name="Barry K.W."/>
            <person name="Bougher N.L."/>
            <person name="Buchanan P."/>
            <person name="Buyck B."/>
            <person name="Bense V."/>
            <person name="Catcheside P."/>
            <person name="Chovatia M."/>
            <person name="Cooper J."/>
            <person name="Damon W."/>
            <person name="Desjardin D."/>
            <person name="Finy P."/>
            <person name="Geml J."/>
            <person name="Haridas S."/>
            <person name="Hughes K."/>
            <person name="Justo A."/>
            <person name="Karasinski D."/>
            <person name="Kautmanova I."/>
            <person name="Kiss B."/>
            <person name="Kocsube S."/>
            <person name="Kotiranta H."/>
            <person name="LaButti K.M."/>
            <person name="Lechner B.E."/>
            <person name="Liimatainen K."/>
            <person name="Lipzen A."/>
            <person name="Lukacs Z."/>
            <person name="Mihaltcheva S."/>
            <person name="Morgado L.N."/>
            <person name="Niskanen T."/>
            <person name="Noordeloos M.E."/>
            <person name="Ohm R.A."/>
            <person name="Ortiz-Santana B."/>
            <person name="Ovrebo C."/>
            <person name="Racz N."/>
            <person name="Riley R."/>
            <person name="Savchenko A."/>
            <person name="Shiryaev A."/>
            <person name="Soop K."/>
            <person name="Spirin V."/>
            <person name="Szebenyi C."/>
            <person name="Tomsovsky M."/>
            <person name="Tulloss R.E."/>
            <person name="Uehling J."/>
            <person name="Grigoriev I.V."/>
            <person name="Vagvolgyi C."/>
            <person name="Papp T."/>
            <person name="Martin F.M."/>
            <person name="Miettinen O."/>
            <person name="Hibbett D.S."/>
            <person name="Nagy L.G."/>
        </authorList>
    </citation>
    <scope>NUCLEOTIDE SEQUENCE [LARGE SCALE GENOMIC DNA]</scope>
    <source>
        <strain evidence="1 2">FP101781</strain>
    </source>
</reference>
<accession>A0A4Y7SNJ2</accession>
<evidence type="ECO:0000313" key="1">
    <source>
        <dbReference type="EMBL" id="TEB23426.1"/>
    </source>
</evidence>
<comment type="caution">
    <text evidence="1">The sequence shown here is derived from an EMBL/GenBank/DDBJ whole genome shotgun (WGS) entry which is preliminary data.</text>
</comment>
<protein>
    <submittedName>
        <fullName evidence="1">Uncharacterized protein</fullName>
    </submittedName>
</protein>
<dbReference type="Proteomes" id="UP000298030">
    <property type="component" value="Unassembled WGS sequence"/>
</dbReference>
<dbReference type="EMBL" id="QPFP01000078">
    <property type="protein sequence ID" value="TEB23426.1"/>
    <property type="molecule type" value="Genomic_DNA"/>
</dbReference>
<sequence length="104" mass="11460">IPRYPAKKDLWPRSPEGVVERRRSQHADSLAYKLDHRYCALVQVFERHPPSLKVGSIRSPSLATSSALSPSFYHLSSARNVWLGLNVGLFVLCSCKRGGGLVGG</sequence>
<evidence type="ECO:0000313" key="2">
    <source>
        <dbReference type="Proteomes" id="UP000298030"/>
    </source>
</evidence>
<organism evidence="1 2">
    <name type="scientific">Coprinellus micaceus</name>
    <name type="common">Glistening ink-cap mushroom</name>
    <name type="synonym">Coprinus micaceus</name>
    <dbReference type="NCBI Taxonomy" id="71717"/>
    <lineage>
        <taxon>Eukaryota</taxon>
        <taxon>Fungi</taxon>
        <taxon>Dikarya</taxon>
        <taxon>Basidiomycota</taxon>
        <taxon>Agaricomycotina</taxon>
        <taxon>Agaricomycetes</taxon>
        <taxon>Agaricomycetidae</taxon>
        <taxon>Agaricales</taxon>
        <taxon>Agaricineae</taxon>
        <taxon>Psathyrellaceae</taxon>
        <taxon>Coprinellus</taxon>
    </lineage>
</organism>